<dbReference type="GO" id="GO:0030018">
    <property type="term" value="C:Z disc"/>
    <property type="evidence" value="ECO:0007669"/>
    <property type="project" value="TreeGrafter"/>
</dbReference>
<dbReference type="GO" id="GO:0005634">
    <property type="term" value="C:nucleus"/>
    <property type="evidence" value="ECO:0007669"/>
    <property type="project" value="TreeGrafter"/>
</dbReference>
<evidence type="ECO:0000256" key="5">
    <source>
        <dbReference type="PROSITE-ProRule" id="PRU00125"/>
    </source>
</evidence>
<evidence type="ECO:0000259" key="6">
    <source>
        <dbReference type="PROSITE" id="PS50023"/>
    </source>
</evidence>
<dbReference type="PROSITE" id="PS00478">
    <property type="entry name" value="LIM_DOMAIN_1"/>
    <property type="match status" value="2"/>
</dbReference>
<evidence type="ECO:0000256" key="2">
    <source>
        <dbReference type="ARBA" id="ARBA00022737"/>
    </source>
</evidence>
<sequence>MKDSNKFDYTQKKTLTFDPLEGPPYKCAGCFEVIDDEICKTHASIWHPKHFTCTVCNKSLIDEPFYEIDYELYCQVDYELKFLQKCKVCHDYIYEEWIEIGGLYYHPEHFTCAECKVSLSDVAYYQHEKLPYCENCFTLNYAPSCAGCGKPVVIDFMNALNSTWHTSCFCCKRSEMWYAL</sequence>
<dbReference type="CDD" id="cd08368">
    <property type="entry name" value="LIM"/>
    <property type="match status" value="1"/>
</dbReference>
<evidence type="ECO:0000256" key="1">
    <source>
        <dbReference type="ARBA" id="ARBA00022723"/>
    </source>
</evidence>
<keyword evidence="2" id="KW-0677">Repeat</keyword>
<name>A0A6G3MKL2_HENSL</name>
<dbReference type="PANTHER" id="PTHR24205:SF16">
    <property type="entry name" value="GH01042P-RELATED"/>
    <property type="match status" value="1"/>
</dbReference>
<evidence type="ECO:0000256" key="4">
    <source>
        <dbReference type="ARBA" id="ARBA00023038"/>
    </source>
</evidence>
<reference evidence="7" key="1">
    <citation type="submission" date="2018-11" db="EMBL/GenBank/DDBJ databases">
        <title>Henneguya salminicola genome and transcriptome.</title>
        <authorList>
            <person name="Yahalomi D."/>
            <person name="Atkinson S.D."/>
            <person name="Neuhof M."/>
            <person name="Chang E.S."/>
            <person name="Philippe H."/>
            <person name="Cartwright P."/>
            <person name="Bartholomew J.L."/>
            <person name="Huchon D."/>
        </authorList>
    </citation>
    <scope>NUCLEOTIDE SEQUENCE</scope>
    <source>
        <strain evidence="7">Hz1</strain>
        <tissue evidence="7">Whole</tissue>
    </source>
</reference>
<dbReference type="InterPro" id="IPR001781">
    <property type="entry name" value="Znf_LIM"/>
</dbReference>
<keyword evidence="3 5" id="KW-0862">Zinc</keyword>
<dbReference type="AlphaFoldDB" id="A0A6G3MKL2"/>
<dbReference type="Pfam" id="PF00412">
    <property type="entry name" value="LIM"/>
    <property type="match status" value="3"/>
</dbReference>
<evidence type="ECO:0000256" key="3">
    <source>
        <dbReference type="ARBA" id="ARBA00022833"/>
    </source>
</evidence>
<protein>
    <submittedName>
        <fullName evidence="7">Paxillin homolog 1 (Trinotate prediction)</fullName>
    </submittedName>
</protein>
<dbReference type="EMBL" id="GHBP01009766">
    <property type="protein sequence ID" value="NDJ94598.1"/>
    <property type="molecule type" value="Transcribed_RNA"/>
</dbReference>
<keyword evidence="1 5" id="KW-0479">Metal-binding</keyword>
<dbReference type="SMART" id="SM00132">
    <property type="entry name" value="LIM"/>
    <property type="match status" value="2"/>
</dbReference>
<evidence type="ECO:0000313" key="7">
    <source>
        <dbReference type="EMBL" id="NDJ94598.1"/>
    </source>
</evidence>
<dbReference type="GO" id="GO:0003712">
    <property type="term" value="F:transcription coregulator activity"/>
    <property type="evidence" value="ECO:0007669"/>
    <property type="project" value="TreeGrafter"/>
</dbReference>
<dbReference type="PROSITE" id="PS50023">
    <property type="entry name" value="LIM_DOMAIN_2"/>
    <property type="match status" value="2"/>
</dbReference>
<dbReference type="Gene3D" id="2.10.110.10">
    <property type="entry name" value="Cysteine Rich Protein"/>
    <property type="match status" value="3"/>
</dbReference>
<feature type="domain" description="LIM zinc-binding" evidence="6">
    <location>
        <begin position="85"/>
        <end position="143"/>
    </location>
</feature>
<organism evidence="7">
    <name type="scientific">Henneguya salminicola</name>
    <name type="common">Myxosporean</name>
    <dbReference type="NCBI Taxonomy" id="69463"/>
    <lineage>
        <taxon>Eukaryota</taxon>
        <taxon>Metazoa</taxon>
        <taxon>Cnidaria</taxon>
        <taxon>Myxozoa</taxon>
        <taxon>Myxosporea</taxon>
        <taxon>Bivalvulida</taxon>
        <taxon>Platysporina</taxon>
        <taxon>Myxobolidae</taxon>
        <taxon>Henneguya</taxon>
    </lineage>
</organism>
<dbReference type="SUPFAM" id="SSF57716">
    <property type="entry name" value="Glucocorticoid receptor-like (DNA-binding domain)"/>
    <property type="match status" value="2"/>
</dbReference>
<dbReference type="PANTHER" id="PTHR24205">
    <property type="entry name" value="FOUR AND A HALF LIM DOMAINS PROTEIN"/>
    <property type="match status" value="1"/>
</dbReference>
<accession>A0A6G3MKL2</accession>
<feature type="domain" description="LIM zinc-binding" evidence="6">
    <location>
        <begin position="25"/>
        <end position="84"/>
    </location>
</feature>
<keyword evidence="4 5" id="KW-0440">LIM domain</keyword>
<dbReference type="GO" id="GO:0046872">
    <property type="term" value="F:metal ion binding"/>
    <property type="evidence" value="ECO:0007669"/>
    <property type="project" value="UniProtKB-KW"/>
</dbReference>
<proteinExistence type="predicted"/>